<reference evidence="14 15" key="1">
    <citation type="submission" date="2018-08" db="EMBL/GenBank/DDBJ databases">
        <title>Murine metabolic-syndrome-specific gut microbial biobank.</title>
        <authorList>
            <person name="Liu C."/>
        </authorList>
    </citation>
    <scope>NUCLEOTIDE SEQUENCE [LARGE SCALE GENOMIC DNA]</scope>
    <source>
        <strain evidence="14 15">28</strain>
    </source>
</reference>
<keyword evidence="15" id="KW-1185">Reference proteome</keyword>
<dbReference type="InterPro" id="IPR050980">
    <property type="entry name" value="2C_sensor_his_kinase"/>
</dbReference>
<evidence type="ECO:0000259" key="12">
    <source>
        <dbReference type="PROSITE" id="PS50109"/>
    </source>
</evidence>
<keyword evidence="4" id="KW-1003">Cell membrane</keyword>
<name>A0A845QFM8_9FIRM</name>
<keyword evidence="9" id="KW-0067">ATP-binding</keyword>
<dbReference type="GO" id="GO:0005524">
    <property type="term" value="F:ATP binding"/>
    <property type="evidence" value="ECO:0007669"/>
    <property type="project" value="UniProtKB-KW"/>
</dbReference>
<evidence type="ECO:0000256" key="7">
    <source>
        <dbReference type="ARBA" id="ARBA00022741"/>
    </source>
</evidence>
<dbReference type="CDD" id="cd06225">
    <property type="entry name" value="HAMP"/>
    <property type="match status" value="1"/>
</dbReference>
<feature type="domain" description="HAMP" evidence="13">
    <location>
        <begin position="150"/>
        <end position="197"/>
    </location>
</feature>
<dbReference type="AlphaFoldDB" id="A0A845QFM8"/>
<feature type="transmembrane region" description="Helical" evidence="11">
    <location>
        <begin position="124"/>
        <end position="143"/>
    </location>
</feature>
<dbReference type="InterPro" id="IPR003594">
    <property type="entry name" value="HATPase_dom"/>
</dbReference>
<evidence type="ECO:0000256" key="5">
    <source>
        <dbReference type="ARBA" id="ARBA00022553"/>
    </source>
</evidence>
<dbReference type="SMART" id="SM00388">
    <property type="entry name" value="HisKA"/>
    <property type="match status" value="1"/>
</dbReference>
<dbReference type="SMART" id="SM00304">
    <property type="entry name" value="HAMP"/>
    <property type="match status" value="1"/>
</dbReference>
<dbReference type="EMBL" id="QXWK01000004">
    <property type="protein sequence ID" value="NBH60742.1"/>
    <property type="molecule type" value="Genomic_DNA"/>
</dbReference>
<keyword evidence="11" id="KW-1133">Transmembrane helix</keyword>
<evidence type="ECO:0000256" key="2">
    <source>
        <dbReference type="ARBA" id="ARBA00004651"/>
    </source>
</evidence>
<evidence type="ECO:0000313" key="15">
    <source>
        <dbReference type="Proteomes" id="UP000446866"/>
    </source>
</evidence>
<evidence type="ECO:0000256" key="6">
    <source>
        <dbReference type="ARBA" id="ARBA00022679"/>
    </source>
</evidence>
<evidence type="ECO:0000256" key="9">
    <source>
        <dbReference type="ARBA" id="ARBA00022840"/>
    </source>
</evidence>
<keyword evidence="11" id="KW-0472">Membrane</keyword>
<dbReference type="InterPro" id="IPR003660">
    <property type="entry name" value="HAMP_dom"/>
</dbReference>
<dbReference type="Gene3D" id="6.10.340.10">
    <property type="match status" value="1"/>
</dbReference>
<evidence type="ECO:0000256" key="1">
    <source>
        <dbReference type="ARBA" id="ARBA00000085"/>
    </source>
</evidence>
<dbReference type="GO" id="GO:0000155">
    <property type="term" value="F:phosphorelay sensor kinase activity"/>
    <property type="evidence" value="ECO:0007669"/>
    <property type="project" value="InterPro"/>
</dbReference>
<dbReference type="Proteomes" id="UP000446866">
    <property type="component" value="Unassembled WGS sequence"/>
</dbReference>
<dbReference type="PANTHER" id="PTHR44936">
    <property type="entry name" value="SENSOR PROTEIN CREC"/>
    <property type="match status" value="1"/>
</dbReference>
<dbReference type="PANTHER" id="PTHR44936:SF10">
    <property type="entry name" value="SENSOR PROTEIN RSTB"/>
    <property type="match status" value="1"/>
</dbReference>
<dbReference type="InterPro" id="IPR036097">
    <property type="entry name" value="HisK_dim/P_sf"/>
</dbReference>
<evidence type="ECO:0000256" key="11">
    <source>
        <dbReference type="SAM" id="Phobius"/>
    </source>
</evidence>
<evidence type="ECO:0000256" key="8">
    <source>
        <dbReference type="ARBA" id="ARBA00022777"/>
    </source>
</evidence>
<dbReference type="EC" id="2.7.13.3" evidence="3"/>
<dbReference type="Gene3D" id="1.10.287.130">
    <property type="match status" value="1"/>
</dbReference>
<dbReference type="InterPro" id="IPR003661">
    <property type="entry name" value="HisK_dim/P_dom"/>
</dbReference>
<protein>
    <recommendedName>
        <fullName evidence="3">histidine kinase</fullName>
        <ecNumber evidence="3">2.7.13.3</ecNumber>
    </recommendedName>
</protein>
<keyword evidence="5" id="KW-0597">Phosphoprotein</keyword>
<feature type="domain" description="Histidine kinase" evidence="12">
    <location>
        <begin position="212"/>
        <end position="425"/>
    </location>
</feature>
<dbReference type="PRINTS" id="PR00344">
    <property type="entry name" value="BCTRLSENSOR"/>
</dbReference>
<dbReference type="PROSITE" id="PS50109">
    <property type="entry name" value="HIS_KIN"/>
    <property type="match status" value="1"/>
</dbReference>
<evidence type="ECO:0000259" key="13">
    <source>
        <dbReference type="PROSITE" id="PS50885"/>
    </source>
</evidence>
<dbReference type="Pfam" id="PF00512">
    <property type="entry name" value="HisKA"/>
    <property type="match status" value="1"/>
</dbReference>
<keyword evidence="7" id="KW-0547">Nucleotide-binding</keyword>
<proteinExistence type="predicted"/>
<dbReference type="CDD" id="cd00082">
    <property type="entry name" value="HisKA"/>
    <property type="match status" value="1"/>
</dbReference>
<comment type="caution">
    <text evidence="14">The sequence shown here is derived from an EMBL/GenBank/DDBJ whole genome shotgun (WGS) entry which is preliminary data.</text>
</comment>
<dbReference type="SMART" id="SM00387">
    <property type="entry name" value="HATPase_c"/>
    <property type="match status" value="1"/>
</dbReference>
<evidence type="ECO:0000313" key="14">
    <source>
        <dbReference type="EMBL" id="NBH60742.1"/>
    </source>
</evidence>
<accession>A0A845QFM8</accession>
<keyword evidence="8 14" id="KW-0418">Kinase</keyword>
<dbReference type="Gene3D" id="3.30.565.10">
    <property type="entry name" value="Histidine kinase-like ATPase, C-terminal domain"/>
    <property type="match status" value="1"/>
</dbReference>
<dbReference type="SUPFAM" id="SSF158472">
    <property type="entry name" value="HAMP domain-like"/>
    <property type="match status" value="1"/>
</dbReference>
<organism evidence="14 15">
    <name type="scientific">Anaerotruncus colihominis</name>
    <dbReference type="NCBI Taxonomy" id="169435"/>
    <lineage>
        <taxon>Bacteria</taxon>
        <taxon>Bacillati</taxon>
        <taxon>Bacillota</taxon>
        <taxon>Clostridia</taxon>
        <taxon>Eubacteriales</taxon>
        <taxon>Oscillospiraceae</taxon>
        <taxon>Anaerotruncus</taxon>
    </lineage>
</organism>
<gene>
    <name evidence="14" type="ORF">D0435_03515</name>
</gene>
<evidence type="ECO:0000256" key="10">
    <source>
        <dbReference type="ARBA" id="ARBA00023012"/>
    </source>
</evidence>
<dbReference type="SUPFAM" id="SSF55874">
    <property type="entry name" value="ATPase domain of HSP90 chaperone/DNA topoisomerase II/histidine kinase"/>
    <property type="match status" value="1"/>
</dbReference>
<dbReference type="InterPro" id="IPR036890">
    <property type="entry name" value="HATPase_C_sf"/>
</dbReference>
<feature type="transmembrane region" description="Helical" evidence="11">
    <location>
        <begin position="12"/>
        <end position="32"/>
    </location>
</feature>
<dbReference type="CDD" id="cd00075">
    <property type="entry name" value="HATPase"/>
    <property type="match status" value="1"/>
</dbReference>
<evidence type="ECO:0000256" key="3">
    <source>
        <dbReference type="ARBA" id="ARBA00012438"/>
    </source>
</evidence>
<sequence length="426" mass="48250">MRKEKSLKHTFISTMLIAVAVIASLSVVTIWGCGRLQKAILPDANAAYLHILTVDESGNQKEQKLRLEFGEKVKAPTLEEQLDAILVQIGREVTTYSIEKIERSYDSLSPKRKVAYSGLSTCKVLLPALYSIAGTLISALWFYRKKLDPPIKILTEATENIAEENLDFEVYYESRDEMGRLCDSFEAMRKAMYENNRVLWHMLEERRVLQASLAHDLRNPIAIIEGYTEYLQEKAQTGSLSSEKLGHTLANLSAAAKRLSRYTESICDIQRLEDLEIQKRPCRLPDLLSDMTEDFANMVEQKWLSVETEISIEPCSIMVDSQILYRILENIVTNALRFAKEKIWIHAAFYDEMLRISVSDDGPGFSPEVLKVKNRYNLAVNQEGAHMGMGLIICRILCEKHGGALKISNRPEGGGQVEITILAKKE</sequence>
<keyword evidence="10" id="KW-0902">Two-component regulatory system</keyword>
<keyword evidence="6" id="KW-0808">Transferase</keyword>
<dbReference type="Pfam" id="PF00672">
    <property type="entry name" value="HAMP"/>
    <property type="match status" value="1"/>
</dbReference>
<dbReference type="InterPro" id="IPR004358">
    <property type="entry name" value="Sig_transdc_His_kin-like_C"/>
</dbReference>
<dbReference type="InterPro" id="IPR005467">
    <property type="entry name" value="His_kinase_dom"/>
</dbReference>
<dbReference type="GO" id="GO:0005886">
    <property type="term" value="C:plasma membrane"/>
    <property type="evidence" value="ECO:0007669"/>
    <property type="project" value="UniProtKB-SubCell"/>
</dbReference>
<comment type="subcellular location">
    <subcellularLocation>
        <location evidence="2">Cell membrane</location>
        <topology evidence="2">Multi-pass membrane protein</topology>
    </subcellularLocation>
</comment>
<dbReference type="PROSITE" id="PS50885">
    <property type="entry name" value="HAMP"/>
    <property type="match status" value="1"/>
</dbReference>
<dbReference type="RefSeq" id="WP_160201039.1">
    <property type="nucleotide sequence ID" value="NZ_QXWK01000004.1"/>
</dbReference>
<comment type="catalytic activity">
    <reaction evidence="1">
        <text>ATP + protein L-histidine = ADP + protein N-phospho-L-histidine.</text>
        <dbReference type="EC" id="2.7.13.3"/>
    </reaction>
</comment>
<dbReference type="Pfam" id="PF02518">
    <property type="entry name" value="HATPase_c"/>
    <property type="match status" value="1"/>
</dbReference>
<dbReference type="SUPFAM" id="SSF47384">
    <property type="entry name" value="Homodimeric domain of signal transducing histidine kinase"/>
    <property type="match status" value="1"/>
</dbReference>
<evidence type="ECO:0000256" key="4">
    <source>
        <dbReference type="ARBA" id="ARBA00022475"/>
    </source>
</evidence>
<keyword evidence="11" id="KW-0812">Transmembrane</keyword>